<dbReference type="AlphaFoldDB" id="A0AAV9HY06"/>
<comment type="caution">
    <text evidence="2">The sequence shown here is derived from an EMBL/GenBank/DDBJ whole genome shotgun (WGS) entry which is preliminary data.</text>
</comment>
<dbReference type="EMBL" id="MU864947">
    <property type="protein sequence ID" value="KAK4464559.1"/>
    <property type="molecule type" value="Genomic_DNA"/>
</dbReference>
<feature type="signal peptide" evidence="1">
    <location>
        <begin position="1"/>
        <end position="25"/>
    </location>
</feature>
<name>A0AAV9HY06_9PEZI</name>
<organism evidence="2 3">
    <name type="scientific">Cladorrhinum samala</name>
    <dbReference type="NCBI Taxonomy" id="585594"/>
    <lineage>
        <taxon>Eukaryota</taxon>
        <taxon>Fungi</taxon>
        <taxon>Dikarya</taxon>
        <taxon>Ascomycota</taxon>
        <taxon>Pezizomycotina</taxon>
        <taxon>Sordariomycetes</taxon>
        <taxon>Sordariomycetidae</taxon>
        <taxon>Sordariales</taxon>
        <taxon>Podosporaceae</taxon>
        <taxon>Cladorrhinum</taxon>
    </lineage>
</organism>
<accession>A0AAV9HY06</accession>
<proteinExistence type="predicted"/>
<sequence length="155" mass="17889">MWMIFVLFVSFFSFLLVLFRHRRRAFEPKFIPYYITGQDSTYPSPYRQSKAWGNLAGGNMEESNLSSPPSTHQVGRRGQRPARAARHFPLAFCQHWHTTKKIVCAINEHSHTIGRHSYAVFFISTLAAPFFLGRGFRCALDALDSVWKKARTLYG</sequence>
<dbReference type="Proteomes" id="UP001321749">
    <property type="component" value="Unassembled WGS sequence"/>
</dbReference>
<keyword evidence="1" id="KW-0732">Signal</keyword>
<evidence type="ECO:0000313" key="2">
    <source>
        <dbReference type="EMBL" id="KAK4464559.1"/>
    </source>
</evidence>
<protein>
    <submittedName>
        <fullName evidence="2">Uncharacterized protein</fullName>
    </submittedName>
</protein>
<gene>
    <name evidence="2" type="ORF">QBC42DRAFT_43531</name>
</gene>
<reference evidence="2" key="2">
    <citation type="submission" date="2023-06" db="EMBL/GenBank/DDBJ databases">
        <authorList>
            <consortium name="Lawrence Berkeley National Laboratory"/>
            <person name="Mondo S.J."/>
            <person name="Hensen N."/>
            <person name="Bonometti L."/>
            <person name="Westerberg I."/>
            <person name="Brannstrom I.O."/>
            <person name="Guillou S."/>
            <person name="Cros-Aarteil S."/>
            <person name="Calhoun S."/>
            <person name="Haridas S."/>
            <person name="Kuo A."/>
            <person name="Pangilinan J."/>
            <person name="Riley R."/>
            <person name="Labutti K."/>
            <person name="Andreopoulos B."/>
            <person name="Lipzen A."/>
            <person name="Chen C."/>
            <person name="Yanf M."/>
            <person name="Daum C."/>
            <person name="Ng V."/>
            <person name="Clum A."/>
            <person name="Steindorff A."/>
            <person name="Ohm R."/>
            <person name="Martin F."/>
            <person name="Silar P."/>
            <person name="Natvig D."/>
            <person name="Lalanne C."/>
            <person name="Gautier V."/>
            <person name="Ament-Velasquez S.L."/>
            <person name="Kruys A."/>
            <person name="Hutchinson M.I."/>
            <person name="Powell A.J."/>
            <person name="Barry K."/>
            <person name="Miller A.N."/>
            <person name="Grigoriev I.V."/>
            <person name="Debuchy R."/>
            <person name="Gladieux P."/>
            <person name="Thoren M.H."/>
            <person name="Johannesson H."/>
        </authorList>
    </citation>
    <scope>NUCLEOTIDE SEQUENCE</scope>
    <source>
        <strain evidence="2">PSN324</strain>
    </source>
</reference>
<evidence type="ECO:0000256" key="1">
    <source>
        <dbReference type="SAM" id="SignalP"/>
    </source>
</evidence>
<reference evidence="2" key="1">
    <citation type="journal article" date="2023" name="Mol. Phylogenet. Evol.">
        <title>Genome-scale phylogeny and comparative genomics of the fungal order Sordariales.</title>
        <authorList>
            <person name="Hensen N."/>
            <person name="Bonometti L."/>
            <person name="Westerberg I."/>
            <person name="Brannstrom I.O."/>
            <person name="Guillou S."/>
            <person name="Cros-Aarteil S."/>
            <person name="Calhoun S."/>
            <person name="Haridas S."/>
            <person name="Kuo A."/>
            <person name="Mondo S."/>
            <person name="Pangilinan J."/>
            <person name="Riley R."/>
            <person name="LaButti K."/>
            <person name="Andreopoulos B."/>
            <person name="Lipzen A."/>
            <person name="Chen C."/>
            <person name="Yan M."/>
            <person name="Daum C."/>
            <person name="Ng V."/>
            <person name="Clum A."/>
            <person name="Steindorff A."/>
            <person name="Ohm R.A."/>
            <person name="Martin F."/>
            <person name="Silar P."/>
            <person name="Natvig D.O."/>
            <person name="Lalanne C."/>
            <person name="Gautier V."/>
            <person name="Ament-Velasquez S.L."/>
            <person name="Kruys A."/>
            <person name="Hutchinson M.I."/>
            <person name="Powell A.J."/>
            <person name="Barry K."/>
            <person name="Miller A.N."/>
            <person name="Grigoriev I.V."/>
            <person name="Debuchy R."/>
            <person name="Gladieux P."/>
            <person name="Hiltunen Thoren M."/>
            <person name="Johannesson H."/>
        </authorList>
    </citation>
    <scope>NUCLEOTIDE SEQUENCE</scope>
    <source>
        <strain evidence="2">PSN324</strain>
    </source>
</reference>
<keyword evidence="3" id="KW-1185">Reference proteome</keyword>
<feature type="chain" id="PRO_5043373129" evidence="1">
    <location>
        <begin position="26"/>
        <end position="155"/>
    </location>
</feature>
<evidence type="ECO:0000313" key="3">
    <source>
        <dbReference type="Proteomes" id="UP001321749"/>
    </source>
</evidence>